<keyword evidence="1" id="KW-1133">Transmembrane helix</keyword>
<feature type="transmembrane region" description="Helical" evidence="1">
    <location>
        <begin position="9"/>
        <end position="28"/>
    </location>
</feature>
<keyword evidence="1" id="KW-0472">Membrane</keyword>
<sequence>MKFIRENKMNVWLGILLLINLVLLFAFFRPGP</sequence>
<gene>
    <name evidence="2" type="ORF">PaecuDRAFT_2834</name>
</gene>
<name>E0IAJ4_9BACL</name>
<dbReference type="AlphaFoldDB" id="E0IAJ4"/>
<reference evidence="2 3" key="1">
    <citation type="submission" date="2010-07" db="EMBL/GenBank/DDBJ databases">
        <title>The draft genome of Paenibacillus curdlanolyticus YK9.</title>
        <authorList>
            <consortium name="US DOE Joint Genome Institute (JGI-PGF)"/>
            <person name="Lucas S."/>
            <person name="Copeland A."/>
            <person name="Lapidus A."/>
            <person name="Cheng J.-F."/>
            <person name="Bruce D."/>
            <person name="Goodwin L."/>
            <person name="Pitluck S."/>
            <person name="Land M.L."/>
            <person name="Hauser L."/>
            <person name="Chang Y.-J."/>
            <person name="Jeffries C."/>
            <person name="Anderson I.J."/>
            <person name="Johnson E."/>
            <person name="Loganathan U."/>
            <person name="Mulhopadhyay B."/>
            <person name="Kyrpides N."/>
            <person name="Woyke T.J."/>
        </authorList>
    </citation>
    <scope>NUCLEOTIDE SEQUENCE [LARGE SCALE GENOMIC DNA]</scope>
    <source>
        <strain evidence="2 3">YK9</strain>
    </source>
</reference>
<organism evidence="2 3">
    <name type="scientific">Paenibacillus curdlanolyticus YK9</name>
    <dbReference type="NCBI Taxonomy" id="717606"/>
    <lineage>
        <taxon>Bacteria</taxon>
        <taxon>Bacillati</taxon>
        <taxon>Bacillota</taxon>
        <taxon>Bacilli</taxon>
        <taxon>Bacillales</taxon>
        <taxon>Paenibacillaceae</taxon>
        <taxon>Paenibacillus</taxon>
    </lineage>
</organism>
<keyword evidence="1" id="KW-0812">Transmembrane</keyword>
<evidence type="ECO:0000256" key="1">
    <source>
        <dbReference type="SAM" id="Phobius"/>
    </source>
</evidence>
<keyword evidence="3" id="KW-1185">Reference proteome</keyword>
<proteinExistence type="predicted"/>
<dbReference type="Proteomes" id="UP000005387">
    <property type="component" value="Unassembled WGS sequence"/>
</dbReference>
<dbReference type="EMBL" id="AEDD01000007">
    <property type="protein sequence ID" value="EFM10398.1"/>
    <property type="molecule type" value="Genomic_DNA"/>
</dbReference>
<evidence type="ECO:0000313" key="3">
    <source>
        <dbReference type="Proteomes" id="UP000005387"/>
    </source>
</evidence>
<protein>
    <submittedName>
        <fullName evidence="2">Uncharacterized protein</fullName>
    </submittedName>
</protein>
<accession>E0IAJ4</accession>
<evidence type="ECO:0000313" key="2">
    <source>
        <dbReference type="EMBL" id="EFM10398.1"/>
    </source>
</evidence>